<organism evidence="1 2">
    <name type="scientific">Mycolicibacillus koreensis</name>
    <dbReference type="NCBI Taxonomy" id="1069220"/>
    <lineage>
        <taxon>Bacteria</taxon>
        <taxon>Bacillati</taxon>
        <taxon>Actinomycetota</taxon>
        <taxon>Actinomycetes</taxon>
        <taxon>Mycobacteriales</taxon>
        <taxon>Mycobacteriaceae</taxon>
        <taxon>Mycolicibacillus</taxon>
    </lineage>
</organism>
<proteinExistence type="predicted"/>
<dbReference type="RefSeq" id="WP_085301737.1">
    <property type="nucleotide sequence ID" value="NZ_AP022594.1"/>
</dbReference>
<name>A0AA91STG8_9MYCO</name>
<evidence type="ECO:0000313" key="1">
    <source>
        <dbReference type="EMBL" id="OSC35990.1"/>
    </source>
</evidence>
<protein>
    <submittedName>
        <fullName evidence="1">Uncharacterized protein</fullName>
    </submittedName>
</protein>
<gene>
    <name evidence="1" type="ORF">B8W67_00355</name>
</gene>
<sequence length="282" mass="28546">MWCPSVSLSVWANAWLAGVAAPDDVLDALAAWAPAQTIAAHDPVAAGHAGLPYPAAEHGGATAVLQTLRSAAAGSPGAHATPIEVVLPVPGDVRGLPPGSAFARDALDAGEALILTGSPADGTAVGLVPDYPDDVLDAPTDGAFTLRWTAYSLPAPQPGVPADLGGAEYALRTAVRAAAEALSAMDLTCGTDADPRALVEQALDAAAGHRVPAHAPPRALRVLEQAAHVEAILAVSAQLSPLGIQSFSQHRVGDDALRPLTTVVRTARLAALDAILRSAWAC</sequence>
<dbReference type="EMBL" id="NCXO01000001">
    <property type="protein sequence ID" value="OSC35990.1"/>
    <property type="molecule type" value="Genomic_DNA"/>
</dbReference>
<keyword evidence="2" id="KW-1185">Reference proteome</keyword>
<dbReference type="Proteomes" id="UP000193577">
    <property type="component" value="Unassembled WGS sequence"/>
</dbReference>
<accession>A0AA91STG8</accession>
<comment type="caution">
    <text evidence="1">The sequence shown here is derived from an EMBL/GenBank/DDBJ whole genome shotgun (WGS) entry which is preliminary data.</text>
</comment>
<dbReference type="AlphaFoldDB" id="A0AA91STG8"/>
<evidence type="ECO:0000313" key="2">
    <source>
        <dbReference type="Proteomes" id="UP000193577"/>
    </source>
</evidence>
<reference evidence="1 2" key="1">
    <citation type="submission" date="2017-04" db="EMBL/GenBank/DDBJ databases">
        <title>The new phylogeny of genus Mycobacterium.</title>
        <authorList>
            <person name="Tortoli E."/>
            <person name="Trovato A."/>
            <person name="Cirillo D.M."/>
        </authorList>
    </citation>
    <scope>NUCLEOTIDE SEQUENCE [LARGE SCALE GENOMIC DNA]</scope>
    <source>
        <strain evidence="1 2">KCTC 19819</strain>
    </source>
</reference>